<proteinExistence type="predicted"/>
<accession>A0ABD1MMJ1</accession>
<reference evidence="2 3" key="1">
    <citation type="submission" date="2024-08" db="EMBL/GenBank/DDBJ databases">
        <title>Insights into the chromosomal genome structure of Flemingia macrophylla.</title>
        <authorList>
            <person name="Ding Y."/>
            <person name="Zhao Y."/>
            <person name="Bi W."/>
            <person name="Wu M."/>
            <person name="Zhao G."/>
            <person name="Gong Y."/>
            <person name="Li W."/>
            <person name="Zhang P."/>
        </authorList>
    </citation>
    <scope>NUCLEOTIDE SEQUENCE [LARGE SCALE GENOMIC DNA]</scope>
    <source>
        <strain evidence="2">DYQJB</strain>
        <tissue evidence="2">Leaf</tissue>
    </source>
</reference>
<organism evidence="2 3">
    <name type="scientific">Flemingia macrophylla</name>
    <dbReference type="NCBI Taxonomy" id="520843"/>
    <lineage>
        <taxon>Eukaryota</taxon>
        <taxon>Viridiplantae</taxon>
        <taxon>Streptophyta</taxon>
        <taxon>Embryophyta</taxon>
        <taxon>Tracheophyta</taxon>
        <taxon>Spermatophyta</taxon>
        <taxon>Magnoliopsida</taxon>
        <taxon>eudicotyledons</taxon>
        <taxon>Gunneridae</taxon>
        <taxon>Pentapetalae</taxon>
        <taxon>rosids</taxon>
        <taxon>fabids</taxon>
        <taxon>Fabales</taxon>
        <taxon>Fabaceae</taxon>
        <taxon>Papilionoideae</taxon>
        <taxon>50 kb inversion clade</taxon>
        <taxon>NPAAA clade</taxon>
        <taxon>indigoferoid/millettioid clade</taxon>
        <taxon>Phaseoleae</taxon>
        <taxon>Flemingia</taxon>
    </lineage>
</organism>
<protein>
    <submittedName>
        <fullName evidence="2">Uncharacterized protein</fullName>
    </submittedName>
</protein>
<evidence type="ECO:0000256" key="1">
    <source>
        <dbReference type="SAM" id="Phobius"/>
    </source>
</evidence>
<gene>
    <name evidence="2" type="ORF">Fmac_011183</name>
</gene>
<keyword evidence="1" id="KW-0812">Transmembrane</keyword>
<sequence>MSCFEVCRFQTACSLFELASMQMSTGEIMLRWGLILVSSLASMLGWTPLGIKYYLGSLFRLSLAGENIQLLWGIVLLRLGFADEDKAMPELLRSAKLAIEKGLSQGRDVFYLKFLTDSIIPALVEALHKVKPLVGALSRLNVVIQHPNALHSDNIMAYDNAVSALGKICRISL</sequence>
<evidence type="ECO:0000313" key="3">
    <source>
        <dbReference type="Proteomes" id="UP001603857"/>
    </source>
</evidence>
<keyword evidence="1" id="KW-0472">Membrane</keyword>
<dbReference type="Proteomes" id="UP001603857">
    <property type="component" value="Unassembled WGS sequence"/>
</dbReference>
<keyword evidence="3" id="KW-1185">Reference proteome</keyword>
<dbReference type="EMBL" id="JBGMDY010000004">
    <property type="protein sequence ID" value="KAL2336737.1"/>
    <property type="molecule type" value="Genomic_DNA"/>
</dbReference>
<evidence type="ECO:0000313" key="2">
    <source>
        <dbReference type="EMBL" id="KAL2336737.1"/>
    </source>
</evidence>
<dbReference type="InterPro" id="IPR011989">
    <property type="entry name" value="ARM-like"/>
</dbReference>
<feature type="transmembrane region" description="Helical" evidence="1">
    <location>
        <begin position="28"/>
        <end position="46"/>
    </location>
</feature>
<dbReference type="Gene3D" id="1.25.10.10">
    <property type="entry name" value="Leucine-rich Repeat Variant"/>
    <property type="match status" value="1"/>
</dbReference>
<name>A0ABD1MMJ1_9FABA</name>
<comment type="caution">
    <text evidence="2">The sequence shown here is derived from an EMBL/GenBank/DDBJ whole genome shotgun (WGS) entry which is preliminary data.</text>
</comment>
<dbReference type="AlphaFoldDB" id="A0ABD1MMJ1"/>
<keyword evidence="1" id="KW-1133">Transmembrane helix</keyword>